<dbReference type="PANTHER" id="PTHR34117">
    <property type="entry name" value="STYLE CELL-CYCLE INHIBITOR 1"/>
    <property type="match status" value="1"/>
</dbReference>
<feature type="compositionally biased region" description="Basic residues" evidence="1">
    <location>
        <begin position="211"/>
        <end position="222"/>
    </location>
</feature>
<keyword evidence="3" id="KW-1185">Reference proteome</keyword>
<feature type="compositionally biased region" description="Basic and acidic residues" evidence="1">
    <location>
        <begin position="281"/>
        <end position="292"/>
    </location>
</feature>
<accession>A0A5B0M0L2</accession>
<proteinExistence type="predicted"/>
<organism evidence="2 3">
    <name type="scientific">Puccinia graminis f. sp. tritici</name>
    <dbReference type="NCBI Taxonomy" id="56615"/>
    <lineage>
        <taxon>Eukaryota</taxon>
        <taxon>Fungi</taxon>
        <taxon>Dikarya</taxon>
        <taxon>Basidiomycota</taxon>
        <taxon>Pucciniomycotina</taxon>
        <taxon>Pucciniomycetes</taxon>
        <taxon>Pucciniales</taxon>
        <taxon>Pucciniaceae</taxon>
        <taxon>Puccinia</taxon>
    </lineage>
</organism>
<name>A0A5B0M0L2_PUCGR</name>
<feature type="region of interest" description="Disordered" evidence="1">
    <location>
        <begin position="1"/>
        <end position="54"/>
    </location>
</feature>
<dbReference type="PANTHER" id="PTHR34117:SF1">
    <property type="entry name" value="STYLE CELL-CYCLE INHIBITOR 1"/>
    <property type="match status" value="1"/>
</dbReference>
<sequence length="338" mass="38171">MTRTTSQNPGEKRSRSRSSSAADSAHESPPRSRHRRRSSNPLTSGLPPPGVHPISKDDFFLKSLEFKVWLKNDKNKFIDQLDSHKSKKYFEKFVRYWNKGKLDEDYYNPPAHWRTRSSAATSSHSWTFKGATTLDREKARQALQEASIGPSLPGGDKGPGASKPAIIGPSLPSHLLQPSSSSYATPSTPTTLAEHQYKVDQELDGQAQERIHRKNEAKRKRKEDKEEESANRATGKDRLLEKRKEKRDAQGEYLRQRDDPTGPELDDRSLFGSNNSFQEAIRARDRAKERRTGKNASFKVEKQLVMQEKVAAMKSKEDETMAMFKALAASKFGPSGSR</sequence>
<feature type="compositionally biased region" description="Low complexity" evidence="1">
    <location>
        <begin position="169"/>
        <end position="190"/>
    </location>
</feature>
<dbReference type="OrthoDB" id="2139939at2759"/>
<protein>
    <submittedName>
        <fullName evidence="2">Uncharacterized protein</fullName>
    </submittedName>
</protein>
<evidence type="ECO:0000256" key="1">
    <source>
        <dbReference type="SAM" id="MobiDB-lite"/>
    </source>
</evidence>
<feature type="compositionally biased region" description="Basic and acidic residues" evidence="1">
    <location>
        <begin position="228"/>
        <end position="269"/>
    </location>
</feature>
<feature type="region of interest" description="Disordered" evidence="1">
    <location>
        <begin position="203"/>
        <end position="295"/>
    </location>
</feature>
<dbReference type="Proteomes" id="UP000324748">
    <property type="component" value="Unassembled WGS sequence"/>
</dbReference>
<evidence type="ECO:0000313" key="3">
    <source>
        <dbReference type="Proteomes" id="UP000324748"/>
    </source>
</evidence>
<reference evidence="2 3" key="1">
    <citation type="submission" date="2019-05" db="EMBL/GenBank/DDBJ databases">
        <title>Emergence of the Ug99 lineage of the wheat stem rust pathogen through somatic hybridization.</title>
        <authorList>
            <person name="Li F."/>
            <person name="Upadhyaya N.M."/>
            <person name="Sperschneider J."/>
            <person name="Matny O."/>
            <person name="Nguyen-Phuc H."/>
            <person name="Mago R."/>
            <person name="Raley C."/>
            <person name="Miller M.E."/>
            <person name="Silverstein K.A.T."/>
            <person name="Henningsen E."/>
            <person name="Hirsch C.D."/>
            <person name="Visser B."/>
            <person name="Pretorius Z.A."/>
            <person name="Steffenson B.J."/>
            <person name="Schwessinger B."/>
            <person name="Dodds P.N."/>
            <person name="Figueroa M."/>
        </authorList>
    </citation>
    <scope>NUCLEOTIDE SEQUENCE [LARGE SCALE GENOMIC DNA]</scope>
    <source>
        <strain evidence="2">21-0</strain>
    </source>
</reference>
<gene>
    <name evidence="2" type="ORF">PGT21_019880</name>
</gene>
<comment type="caution">
    <text evidence="2">The sequence shown here is derived from an EMBL/GenBank/DDBJ whole genome shotgun (WGS) entry which is preliminary data.</text>
</comment>
<evidence type="ECO:0000313" key="2">
    <source>
        <dbReference type="EMBL" id="KAA1069294.1"/>
    </source>
</evidence>
<feature type="region of interest" description="Disordered" evidence="1">
    <location>
        <begin position="146"/>
        <end position="190"/>
    </location>
</feature>
<dbReference type="InterPro" id="IPR044688">
    <property type="entry name" value="SCI-1-like"/>
</dbReference>
<dbReference type="AlphaFoldDB" id="A0A5B0M0L2"/>
<dbReference type="EMBL" id="VSWC01000183">
    <property type="protein sequence ID" value="KAA1069294.1"/>
    <property type="molecule type" value="Genomic_DNA"/>
</dbReference>